<dbReference type="InterPro" id="IPR008906">
    <property type="entry name" value="HATC_C_dom"/>
</dbReference>
<proteinExistence type="predicted"/>
<evidence type="ECO:0000313" key="2">
    <source>
        <dbReference type="EMBL" id="ROL54958.1"/>
    </source>
</evidence>
<evidence type="ECO:0000313" key="3">
    <source>
        <dbReference type="Proteomes" id="UP000281406"/>
    </source>
</evidence>
<organism evidence="2 3">
    <name type="scientific">Anabarilius grahami</name>
    <name type="common">Kanglang fish</name>
    <name type="synonym">Barilius grahami</name>
    <dbReference type="NCBI Taxonomy" id="495550"/>
    <lineage>
        <taxon>Eukaryota</taxon>
        <taxon>Metazoa</taxon>
        <taxon>Chordata</taxon>
        <taxon>Craniata</taxon>
        <taxon>Vertebrata</taxon>
        <taxon>Euteleostomi</taxon>
        <taxon>Actinopterygii</taxon>
        <taxon>Neopterygii</taxon>
        <taxon>Teleostei</taxon>
        <taxon>Ostariophysi</taxon>
        <taxon>Cypriniformes</taxon>
        <taxon>Xenocyprididae</taxon>
        <taxon>Xenocypridinae</taxon>
        <taxon>Xenocypridinae incertae sedis</taxon>
        <taxon>Anabarilius</taxon>
    </lineage>
</organism>
<gene>
    <name evidence="2" type="ORF">DPX16_1830</name>
</gene>
<protein>
    <recommendedName>
        <fullName evidence="1">HAT C-terminal dimerisation domain-containing protein</fullName>
    </recommendedName>
</protein>
<dbReference type="AlphaFoldDB" id="A0A3N0ZAJ0"/>
<dbReference type="OrthoDB" id="1750591at2759"/>
<reference evidence="2 3" key="1">
    <citation type="submission" date="2018-10" db="EMBL/GenBank/DDBJ databases">
        <title>Genome assembly for a Yunnan-Guizhou Plateau 3E fish, Anabarilius grahami (Regan), and its evolutionary and genetic applications.</title>
        <authorList>
            <person name="Jiang W."/>
        </authorList>
    </citation>
    <scope>NUCLEOTIDE SEQUENCE [LARGE SCALE GENOMIC DNA]</scope>
    <source>
        <strain evidence="2">AG-KIZ</strain>
        <tissue evidence="2">Muscle</tissue>
    </source>
</reference>
<dbReference type="GO" id="GO:0046983">
    <property type="term" value="F:protein dimerization activity"/>
    <property type="evidence" value="ECO:0007669"/>
    <property type="project" value="InterPro"/>
</dbReference>
<dbReference type="Proteomes" id="UP000281406">
    <property type="component" value="Unassembled WGS sequence"/>
</dbReference>
<name>A0A3N0ZAJ0_ANAGA</name>
<keyword evidence="3" id="KW-1185">Reference proteome</keyword>
<evidence type="ECO:0000259" key="1">
    <source>
        <dbReference type="Pfam" id="PF05699"/>
    </source>
</evidence>
<sequence length="201" mass="22554">MSPSMLAYPALMPESRLLPDTVWSFSSGPSDSLASSMKLAAKRERAVIKAAEGRSVDLEALQLPEELDTDRLELQLKMLRPSIAKQLADVTKDRGFMCVTVQDVASCLIKLQPQTRAMFSEIEKLIELCLCLPISVASSERTFSALRFLKTWVRSTMTQKRLTHLSLMHTNTDILNSLDIHPLMRDFISTTPERTSTFGHL</sequence>
<dbReference type="EMBL" id="RJVU01003824">
    <property type="protein sequence ID" value="ROL54958.1"/>
    <property type="molecule type" value="Genomic_DNA"/>
</dbReference>
<dbReference type="PANTHER" id="PTHR45749:SF21">
    <property type="entry name" value="DUF4371 DOMAIN-CONTAINING PROTEIN"/>
    <property type="match status" value="1"/>
</dbReference>
<dbReference type="PANTHER" id="PTHR45749">
    <property type="match status" value="1"/>
</dbReference>
<dbReference type="Pfam" id="PF05699">
    <property type="entry name" value="Dimer_Tnp_hAT"/>
    <property type="match status" value="1"/>
</dbReference>
<accession>A0A3N0ZAJ0</accession>
<feature type="domain" description="HAT C-terminal dimerisation" evidence="1">
    <location>
        <begin position="121"/>
        <end position="173"/>
    </location>
</feature>
<comment type="caution">
    <text evidence="2">The sequence shown here is derived from an EMBL/GenBank/DDBJ whole genome shotgun (WGS) entry which is preliminary data.</text>
</comment>